<reference evidence="1" key="2">
    <citation type="submission" date="2015-06" db="UniProtKB">
        <authorList>
            <consortium name="EnsemblPlants"/>
        </authorList>
    </citation>
    <scope>IDENTIFICATION</scope>
    <source>
        <strain evidence="1">DM1-3 516 R44</strain>
    </source>
</reference>
<dbReference type="Proteomes" id="UP000011115">
    <property type="component" value="Unassembled WGS sequence"/>
</dbReference>
<dbReference type="HOGENOM" id="CLU_169289_0_0_1"/>
<organism evidence="1 2">
    <name type="scientific">Solanum tuberosum</name>
    <name type="common">Potato</name>
    <dbReference type="NCBI Taxonomy" id="4113"/>
    <lineage>
        <taxon>Eukaryota</taxon>
        <taxon>Viridiplantae</taxon>
        <taxon>Streptophyta</taxon>
        <taxon>Embryophyta</taxon>
        <taxon>Tracheophyta</taxon>
        <taxon>Spermatophyta</taxon>
        <taxon>Magnoliopsida</taxon>
        <taxon>eudicotyledons</taxon>
        <taxon>Gunneridae</taxon>
        <taxon>Pentapetalae</taxon>
        <taxon>asterids</taxon>
        <taxon>lamiids</taxon>
        <taxon>Solanales</taxon>
        <taxon>Solanaceae</taxon>
        <taxon>Solanoideae</taxon>
        <taxon>Solaneae</taxon>
        <taxon>Solanum</taxon>
    </lineage>
</organism>
<name>M1DRB9_SOLTU</name>
<proteinExistence type="predicted"/>
<dbReference type="PANTHER" id="PTHR33437">
    <property type="entry name" value="OS06G0361200 PROTEIN"/>
    <property type="match status" value="1"/>
</dbReference>
<dbReference type="Gramene" id="PGSC0003DMT400093137">
    <property type="protein sequence ID" value="PGSC0003DMT400093137"/>
    <property type="gene ID" value="PGSC0003DMG400042708"/>
</dbReference>
<protein>
    <submittedName>
        <fullName evidence="1">Uncharacterized protein</fullName>
    </submittedName>
</protein>
<dbReference type="eggNOG" id="ENOG502R20D">
    <property type="taxonomic scope" value="Eukaryota"/>
</dbReference>
<sequence>MTKIANAHQKNDEQAIDFINRWRNLSLNYKDRLSETSWIEICIQGMHWGLRYILQGIKRKTFEELATHAHDMELSITSNGDQELSNFEPYEENVIDIEYEDKLSSKIKIEESM</sequence>
<evidence type="ECO:0000313" key="1">
    <source>
        <dbReference type="EnsemblPlants" id="PGSC0003DMT400093137"/>
    </source>
</evidence>
<evidence type="ECO:0000313" key="2">
    <source>
        <dbReference type="Proteomes" id="UP000011115"/>
    </source>
</evidence>
<dbReference type="EnsemblPlants" id="PGSC0003DMT400093137">
    <property type="protein sequence ID" value="PGSC0003DMT400093137"/>
    <property type="gene ID" value="PGSC0003DMG400042708"/>
</dbReference>
<reference evidence="2" key="1">
    <citation type="journal article" date="2011" name="Nature">
        <title>Genome sequence and analysis of the tuber crop potato.</title>
        <authorList>
            <consortium name="The Potato Genome Sequencing Consortium"/>
        </authorList>
    </citation>
    <scope>NUCLEOTIDE SEQUENCE [LARGE SCALE GENOMIC DNA]</scope>
    <source>
        <strain evidence="2">cv. DM1-3 516 R44</strain>
    </source>
</reference>
<keyword evidence="2" id="KW-1185">Reference proteome</keyword>
<accession>M1DRB9</accession>
<dbReference type="PaxDb" id="4113-PGSC0003DMT400093137"/>
<dbReference type="AlphaFoldDB" id="M1DRB9"/>
<dbReference type="InParanoid" id="M1DRB9"/>
<dbReference type="PANTHER" id="PTHR33437:SF2">
    <property type="entry name" value="OS06G0361200 PROTEIN"/>
    <property type="match status" value="1"/>
</dbReference>